<dbReference type="Proteomes" id="UP000199152">
    <property type="component" value="Unassembled WGS sequence"/>
</dbReference>
<reference evidence="2 3" key="1">
    <citation type="submission" date="2016-10" db="EMBL/GenBank/DDBJ databases">
        <authorList>
            <person name="de Groot N.N."/>
        </authorList>
    </citation>
    <scope>NUCLEOTIDE SEQUENCE [LARGE SCALE GENOMIC DNA]</scope>
    <source>
        <strain evidence="2 3">DSM 45317</strain>
    </source>
</reference>
<feature type="compositionally biased region" description="Pro residues" evidence="1">
    <location>
        <begin position="122"/>
        <end position="151"/>
    </location>
</feature>
<dbReference type="STRING" id="504800.SAMN04488085_108214"/>
<accession>A0A1I4G9S3</accession>
<evidence type="ECO:0000313" key="3">
    <source>
        <dbReference type="Proteomes" id="UP000199152"/>
    </source>
</evidence>
<gene>
    <name evidence="2" type="ORF">SAMN04488085_108214</name>
</gene>
<dbReference type="InParanoid" id="A0A1I4G9S3"/>
<feature type="compositionally biased region" description="Low complexity" evidence="1">
    <location>
        <begin position="107"/>
        <end position="121"/>
    </location>
</feature>
<dbReference type="AlphaFoldDB" id="A0A1I4G9S3"/>
<organism evidence="2 3">
    <name type="scientific">Geodermatophilus ruber</name>
    <dbReference type="NCBI Taxonomy" id="504800"/>
    <lineage>
        <taxon>Bacteria</taxon>
        <taxon>Bacillati</taxon>
        <taxon>Actinomycetota</taxon>
        <taxon>Actinomycetes</taxon>
        <taxon>Geodermatophilales</taxon>
        <taxon>Geodermatophilaceae</taxon>
        <taxon>Geodermatophilus</taxon>
    </lineage>
</organism>
<dbReference type="EMBL" id="FOSW01000008">
    <property type="protein sequence ID" value="SFL26619.1"/>
    <property type="molecule type" value="Genomic_DNA"/>
</dbReference>
<evidence type="ECO:0000313" key="2">
    <source>
        <dbReference type="EMBL" id="SFL26619.1"/>
    </source>
</evidence>
<dbReference type="RefSeq" id="WP_177212796.1">
    <property type="nucleotide sequence ID" value="NZ_FOSW01000008.1"/>
</dbReference>
<keyword evidence="3" id="KW-1185">Reference proteome</keyword>
<proteinExistence type="predicted"/>
<protein>
    <submittedName>
        <fullName evidence="2">Uncharacterized protein</fullName>
    </submittedName>
</protein>
<name>A0A1I4G9S3_9ACTN</name>
<feature type="region of interest" description="Disordered" evidence="1">
    <location>
        <begin position="107"/>
        <end position="156"/>
    </location>
</feature>
<sequence>MATAQTVIRPAVKRHAGHFAPISPLLPRAERALQRSGRAVQRSARAAWECTRTIWWPALLHAVRTGLREFGTAWWAHLAARPTLLLGLAVLVLTPWTARAIGVSASPGAPAAPAAQAAPPAEAAPPPAAPPEAPPDGPPCPVSTPPPPPPAGLTGEQIGNARAIAQVARDRGLPERAVVIALATAQQESKLVSLPYGDLDSLGLFQQRPSQGWGTPEQVQDPVYAAAKFYDGLVQVPDWQAGRLTDVAQAVQRSGYPELYQQWEGLATDLAASLAPPAAPSCP</sequence>
<evidence type="ECO:0000256" key="1">
    <source>
        <dbReference type="SAM" id="MobiDB-lite"/>
    </source>
</evidence>